<sequence length="204" mass="23551">MVDSGTPDEAPGHTQEVSRLFQEHYQEYVRKVTARLRHRFPGLRDWSEDIANEALLRTLDTWLRRRNRAGSSPLPYMHRVAHHLAVDATARTKEQPVDDTSLLRLADRGDGCRHEAVTPVDPLEEVARPAVAEMKATQRKQVADRQLRGMEESEIAQDLKMPRQQVRVLSSKAARELRAMEQVRLHTRDRHLTQRRRVEEGTGE</sequence>
<keyword evidence="4" id="KW-0238">DNA-binding</keyword>
<dbReference type="EMBL" id="BMQQ01000007">
    <property type="protein sequence ID" value="GGT30435.1"/>
    <property type="molecule type" value="Genomic_DNA"/>
</dbReference>
<evidence type="ECO:0000313" key="7">
    <source>
        <dbReference type="EMBL" id="GGT30435.1"/>
    </source>
</evidence>
<dbReference type="InterPro" id="IPR036388">
    <property type="entry name" value="WH-like_DNA-bd_sf"/>
</dbReference>
<dbReference type="PANTHER" id="PTHR43133">
    <property type="entry name" value="RNA POLYMERASE ECF-TYPE SIGMA FACTO"/>
    <property type="match status" value="1"/>
</dbReference>
<dbReference type="InterPro" id="IPR039425">
    <property type="entry name" value="RNA_pol_sigma-70-like"/>
</dbReference>
<dbReference type="SUPFAM" id="SSF88659">
    <property type="entry name" value="Sigma3 and sigma4 domains of RNA polymerase sigma factors"/>
    <property type="match status" value="1"/>
</dbReference>
<reference evidence="7" key="2">
    <citation type="submission" date="2020-09" db="EMBL/GenBank/DDBJ databases">
        <authorList>
            <person name="Sun Q."/>
            <person name="Ohkuma M."/>
        </authorList>
    </citation>
    <scope>NUCLEOTIDE SEQUENCE</scope>
    <source>
        <strain evidence="7">JCM 3172</strain>
    </source>
</reference>
<comment type="caution">
    <text evidence="7">The sequence shown here is derived from an EMBL/GenBank/DDBJ whole genome shotgun (WGS) entry which is preliminary data.</text>
</comment>
<keyword evidence="5" id="KW-0804">Transcription</keyword>
<protein>
    <recommendedName>
        <fullName evidence="9">Sigma-70 family RNA polymerase sigma factor</fullName>
    </recommendedName>
</protein>
<dbReference type="Gene3D" id="1.10.1740.10">
    <property type="match status" value="1"/>
</dbReference>
<evidence type="ECO:0000256" key="3">
    <source>
        <dbReference type="ARBA" id="ARBA00023082"/>
    </source>
</evidence>
<feature type="region of interest" description="Disordered" evidence="6">
    <location>
        <begin position="185"/>
        <end position="204"/>
    </location>
</feature>
<evidence type="ECO:0000256" key="2">
    <source>
        <dbReference type="ARBA" id="ARBA00023015"/>
    </source>
</evidence>
<proteinExistence type="inferred from homology"/>
<evidence type="ECO:0000256" key="4">
    <source>
        <dbReference type="ARBA" id="ARBA00023125"/>
    </source>
</evidence>
<evidence type="ECO:0000256" key="1">
    <source>
        <dbReference type="ARBA" id="ARBA00010641"/>
    </source>
</evidence>
<evidence type="ECO:0000256" key="6">
    <source>
        <dbReference type="SAM" id="MobiDB-lite"/>
    </source>
</evidence>
<evidence type="ECO:0008006" key="9">
    <source>
        <dbReference type="Google" id="ProtNLM"/>
    </source>
</evidence>
<dbReference type="InterPro" id="IPR013325">
    <property type="entry name" value="RNA_pol_sigma_r2"/>
</dbReference>
<dbReference type="GO" id="GO:0003677">
    <property type="term" value="F:DNA binding"/>
    <property type="evidence" value="ECO:0007669"/>
    <property type="project" value="UniProtKB-KW"/>
</dbReference>
<keyword evidence="3" id="KW-0731">Sigma factor</keyword>
<gene>
    <name evidence="7" type="ORF">GCM10014713_25060</name>
</gene>
<dbReference type="PANTHER" id="PTHR43133:SF8">
    <property type="entry name" value="RNA POLYMERASE SIGMA FACTOR HI_1459-RELATED"/>
    <property type="match status" value="1"/>
</dbReference>
<evidence type="ECO:0000256" key="5">
    <source>
        <dbReference type="ARBA" id="ARBA00023163"/>
    </source>
</evidence>
<dbReference type="GO" id="GO:0006352">
    <property type="term" value="P:DNA-templated transcription initiation"/>
    <property type="evidence" value="ECO:0007669"/>
    <property type="project" value="InterPro"/>
</dbReference>
<dbReference type="InterPro" id="IPR013324">
    <property type="entry name" value="RNA_pol_sigma_r3/r4-like"/>
</dbReference>
<evidence type="ECO:0000313" key="8">
    <source>
        <dbReference type="Proteomes" id="UP000619486"/>
    </source>
</evidence>
<dbReference type="RefSeq" id="WP_158685636.1">
    <property type="nucleotide sequence ID" value="NZ_BMQQ01000007.1"/>
</dbReference>
<accession>A0A918LP43</accession>
<dbReference type="Proteomes" id="UP000619486">
    <property type="component" value="Unassembled WGS sequence"/>
</dbReference>
<dbReference type="GO" id="GO:0016987">
    <property type="term" value="F:sigma factor activity"/>
    <property type="evidence" value="ECO:0007669"/>
    <property type="project" value="UniProtKB-KW"/>
</dbReference>
<comment type="similarity">
    <text evidence="1">Belongs to the sigma-70 factor family. ECF subfamily.</text>
</comment>
<reference evidence="7" key="1">
    <citation type="journal article" date="2014" name="Int. J. Syst. Evol. Microbiol.">
        <title>Complete genome sequence of Corynebacterium casei LMG S-19264T (=DSM 44701T), isolated from a smear-ripened cheese.</title>
        <authorList>
            <consortium name="US DOE Joint Genome Institute (JGI-PGF)"/>
            <person name="Walter F."/>
            <person name="Albersmeier A."/>
            <person name="Kalinowski J."/>
            <person name="Ruckert C."/>
        </authorList>
    </citation>
    <scope>NUCLEOTIDE SEQUENCE</scope>
    <source>
        <strain evidence="7">JCM 3172</strain>
    </source>
</reference>
<name>A0A918LP43_9ACTN</name>
<keyword evidence="2" id="KW-0805">Transcription regulation</keyword>
<dbReference type="SUPFAM" id="SSF88946">
    <property type="entry name" value="Sigma2 domain of RNA polymerase sigma factors"/>
    <property type="match status" value="1"/>
</dbReference>
<keyword evidence="8" id="KW-1185">Reference proteome</keyword>
<organism evidence="7 8">
    <name type="scientific">Streptomyces purpureus</name>
    <dbReference type="NCBI Taxonomy" id="1951"/>
    <lineage>
        <taxon>Bacteria</taxon>
        <taxon>Bacillati</taxon>
        <taxon>Actinomycetota</taxon>
        <taxon>Actinomycetes</taxon>
        <taxon>Kitasatosporales</taxon>
        <taxon>Streptomycetaceae</taxon>
        <taxon>Streptomyces</taxon>
    </lineage>
</organism>
<dbReference type="AlphaFoldDB" id="A0A918LP43"/>
<dbReference type="Gene3D" id="1.10.10.10">
    <property type="entry name" value="Winged helix-like DNA-binding domain superfamily/Winged helix DNA-binding domain"/>
    <property type="match status" value="1"/>
</dbReference>